<name>A0A514LKW6_9BACI</name>
<dbReference type="OrthoDB" id="2308521at2"/>
<reference evidence="2" key="1">
    <citation type="submission" date="2019-01" db="EMBL/GenBank/DDBJ databases">
        <title>Genomic analysis of Salicibibacter sp. NKC3-5.</title>
        <authorList>
            <person name="Oh Y.J."/>
        </authorList>
    </citation>
    <scope>NUCLEOTIDE SEQUENCE [LARGE SCALE GENOMIC DNA]</scope>
    <source>
        <strain evidence="2">NKC3-5</strain>
    </source>
</reference>
<dbReference type="KEGG" id="sale:EPH95_15885"/>
<accession>A0A514LKW6</accession>
<keyword evidence="2" id="KW-1185">Reference proteome</keyword>
<dbReference type="InterPro" id="IPR038620">
    <property type="entry name" value="YdcP-like_sf"/>
</dbReference>
<evidence type="ECO:0000313" key="2">
    <source>
        <dbReference type="Proteomes" id="UP000319756"/>
    </source>
</evidence>
<dbReference type="RefSeq" id="WP_142090992.1">
    <property type="nucleotide sequence ID" value="NZ_CP035485.1"/>
</dbReference>
<dbReference type="InterPro" id="IPR010365">
    <property type="entry name" value="DUF961"/>
</dbReference>
<organism evidence="1 2">
    <name type="scientific">Salicibibacter halophilus</name>
    <dbReference type="NCBI Taxonomy" id="2502791"/>
    <lineage>
        <taxon>Bacteria</taxon>
        <taxon>Bacillati</taxon>
        <taxon>Bacillota</taxon>
        <taxon>Bacilli</taxon>
        <taxon>Bacillales</taxon>
        <taxon>Bacillaceae</taxon>
        <taxon>Salicibibacter</taxon>
    </lineage>
</organism>
<proteinExistence type="predicted"/>
<protein>
    <submittedName>
        <fullName evidence="1">DUF961 domain-containing protein</fullName>
    </submittedName>
</protein>
<dbReference type="Gene3D" id="2.40.50.390">
    <property type="entry name" value="Conjugative transposon protein, DUF961"/>
    <property type="match status" value="1"/>
</dbReference>
<dbReference type="Pfam" id="PF06125">
    <property type="entry name" value="DUF961"/>
    <property type="match status" value="1"/>
</dbReference>
<gene>
    <name evidence="1" type="ORF">EPH95_15885</name>
</gene>
<evidence type="ECO:0000313" key="1">
    <source>
        <dbReference type="EMBL" id="QDI92487.1"/>
    </source>
</evidence>
<dbReference type="AlphaFoldDB" id="A0A514LKW6"/>
<dbReference type="Proteomes" id="UP000319756">
    <property type="component" value="Chromosome"/>
</dbReference>
<sequence>MNFRSGIKPDVKVTFGDMFFMAMARERREYDPDKTFQERKLQARVYNLASSTQGEQIEVTVPDYVDEKAIDFNALVELKNPTIRARAQASGNGFANVVWTVEAEDIVEVGKKTPKEPINEPVGAGAEKK</sequence>
<dbReference type="EMBL" id="CP035485">
    <property type="protein sequence ID" value="QDI92487.1"/>
    <property type="molecule type" value="Genomic_DNA"/>
</dbReference>